<protein>
    <submittedName>
        <fullName evidence="1">Uncharacterized protein</fullName>
    </submittedName>
</protein>
<proteinExistence type="predicted"/>
<evidence type="ECO:0000313" key="1">
    <source>
        <dbReference type="EMBL" id="CPB07570.1"/>
    </source>
</evidence>
<evidence type="ECO:0000313" key="2">
    <source>
        <dbReference type="Proteomes" id="UP000039021"/>
    </source>
</evidence>
<gene>
    <name evidence="1" type="ORF">ERS007739_05044</name>
</gene>
<dbReference type="EMBL" id="CSBK01003612">
    <property type="protein sequence ID" value="CPB07570.1"/>
    <property type="molecule type" value="Genomic_DNA"/>
</dbReference>
<name>A0A916LGT4_MYCTX</name>
<comment type="caution">
    <text evidence="1">The sequence shown here is derived from an EMBL/GenBank/DDBJ whole genome shotgun (WGS) entry which is preliminary data.</text>
</comment>
<dbReference type="AlphaFoldDB" id="A0A916LGT4"/>
<organism evidence="1 2">
    <name type="scientific">Mycobacterium tuberculosis</name>
    <dbReference type="NCBI Taxonomy" id="1773"/>
    <lineage>
        <taxon>Bacteria</taxon>
        <taxon>Bacillati</taxon>
        <taxon>Actinomycetota</taxon>
        <taxon>Actinomycetes</taxon>
        <taxon>Mycobacteriales</taxon>
        <taxon>Mycobacteriaceae</taxon>
        <taxon>Mycobacterium</taxon>
        <taxon>Mycobacterium tuberculosis complex</taxon>
    </lineage>
</organism>
<accession>A0A916LGT4</accession>
<dbReference type="Proteomes" id="UP000039021">
    <property type="component" value="Unassembled WGS sequence"/>
</dbReference>
<sequence length="42" mass="4381">MTASQPLPRCDAGLLGRTVSTLFNSNTPRCAQGVRSPFEGSG</sequence>
<reference evidence="2" key="1">
    <citation type="submission" date="2015-03" db="EMBL/GenBank/DDBJ databases">
        <authorList>
            <consortium name="Pathogen Informatics"/>
        </authorList>
    </citation>
    <scope>NUCLEOTIDE SEQUENCE [LARGE SCALE GENOMIC DNA]</scope>
    <source>
        <strain evidence="2">N09902308</strain>
    </source>
</reference>